<feature type="domain" description="CoA carboxyltransferase N-terminal" evidence="13">
    <location>
        <begin position="251"/>
        <end position="507"/>
    </location>
</feature>
<comment type="caution">
    <text evidence="16">The sequence shown here is derived from an EMBL/GenBank/DDBJ whole genome shotgun (WGS) entry which is preliminary data.</text>
</comment>
<dbReference type="GO" id="GO:0004485">
    <property type="term" value="F:methylcrotonoyl-CoA carboxylase activity"/>
    <property type="evidence" value="ECO:0007669"/>
    <property type="project" value="UniProtKB-EC"/>
</dbReference>
<dbReference type="EC" id="2.1.1.296" evidence="2"/>
<proteinExistence type="inferred from homology"/>
<dbReference type="InterPro" id="IPR034733">
    <property type="entry name" value="AcCoA_carboxyl_beta"/>
</dbReference>
<feature type="binding site" evidence="12">
    <location>
        <position position="133"/>
    </location>
    <ligand>
        <name>S-adenosyl-L-methionine</name>
        <dbReference type="ChEBI" id="CHEBI:59789"/>
    </ligand>
</feature>
<dbReference type="Gene3D" id="3.90.226.10">
    <property type="entry name" value="2-enoyl-CoA Hydratase, Chain A, domain 1"/>
    <property type="match status" value="2"/>
</dbReference>
<dbReference type="GO" id="GO:0005739">
    <property type="term" value="C:mitochondrion"/>
    <property type="evidence" value="ECO:0007669"/>
    <property type="project" value="TreeGrafter"/>
</dbReference>
<comment type="caution">
    <text evidence="12">Lacks conserved residue(s) required for the propagation of feature annotation.</text>
</comment>
<dbReference type="InterPro" id="IPR011763">
    <property type="entry name" value="COA_CT_C"/>
</dbReference>
<dbReference type="PANTHER" id="PTHR22855:SF13">
    <property type="entry name" value="METHYLCROTONOYL-COA CARBOXYLASE BETA CHAIN, MITOCHONDRIAL"/>
    <property type="match status" value="1"/>
</dbReference>
<dbReference type="GO" id="GO:0120550">
    <property type="term" value="F:methyltransferase cap2 activity"/>
    <property type="evidence" value="ECO:0007669"/>
    <property type="project" value="UniProtKB-EC"/>
</dbReference>
<sequence length="765" mass="85455">MEVNLSEIENYTVKRILNFEEESSLLKIIESNPDESVFSRIPWEIDHLNECRSKLNECKAQVGNFFRYKWDRHTELTEISSQIKKVIIQRFLTTPPILTRAWIKFYDILSSFPLFSCKDCDSICVMFLCEAPGAFVNAANHYIRTNYCNVKMNWVATTLNPFYEQIDLNSYVLDDRFIKNSYYFSNWFFASSNTGNILDENFVDDLKIYIKSRKEFFAEDDGVFDCVTGDGSFNCLNNPNRQEEMTRQNEMKALVDELKQKISTISLGGNERSRQNHTKKGKLLVRDRINRLLDPETPFLELSTLAAYDCYSEPINSAGVVTGIGRIFGRECMIVANDATVKAGTYYPLTVKKHLRAQEIAIENRLPCIYLVDSGGANLPNQAEVFPSSDHFGRIFYNQANMSAMNIPQISVVMGSCTAGGAYVPAMSDENIIVKEHGTIFLGGPPLVKAATGEEISAQDLGGADVHCSVSGVSDYYADDEVSALHMARKIVSNLNRSKRIELDVSTIVEEPLYPSTDLYGIIGSNLKQSINIKEVIARIVDGSRFDEFKQRYGETLVTGFARIYGYPIGIVANNGILFSESALKGAHFIQLCAKRKIPLLFLQNITGFMIGGEAERSGIAKNGAKMVTAVACAKVPKLTVIVGGSYGAGNYGMCGRAYSPRFLYMWPNARISVMGGEQAANVLATIAKDRKKREGTQLTEAEEEAIKKPIIEKFEKEGNPYYSSARLWDDGVIDPAHTRKVIGLSLSAALNAEIEETKFGVFRM</sequence>
<evidence type="ECO:0000256" key="12">
    <source>
        <dbReference type="PROSITE-ProRule" id="PRU00946"/>
    </source>
</evidence>
<evidence type="ECO:0000256" key="7">
    <source>
        <dbReference type="ARBA" id="ARBA00031237"/>
    </source>
</evidence>
<dbReference type="GO" id="GO:1905202">
    <property type="term" value="C:methylcrotonoyl-CoA carboxylase complex"/>
    <property type="evidence" value="ECO:0007669"/>
    <property type="project" value="TreeGrafter"/>
</dbReference>
<evidence type="ECO:0000256" key="4">
    <source>
        <dbReference type="ARBA" id="ARBA00025711"/>
    </source>
</evidence>
<evidence type="ECO:0000313" key="16">
    <source>
        <dbReference type="EMBL" id="KAJ6224563.1"/>
    </source>
</evidence>
<evidence type="ECO:0000256" key="8">
    <source>
        <dbReference type="ARBA" id="ARBA00031404"/>
    </source>
</evidence>
<dbReference type="InterPro" id="IPR002877">
    <property type="entry name" value="RNA_MeTrfase_FtsJ_dom"/>
</dbReference>
<feature type="domain" description="CoA carboxyltransferase C-terminal" evidence="14">
    <location>
        <begin position="511"/>
        <end position="757"/>
    </location>
</feature>
<dbReference type="Pfam" id="PF01039">
    <property type="entry name" value="Carboxyl_trans"/>
    <property type="match status" value="1"/>
</dbReference>
<dbReference type="InterPro" id="IPR025807">
    <property type="entry name" value="Adrift-typ_MeTrfase"/>
</dbReference>
<dbReference type="FunFam" id="3.90.226.10:FF:000007">
    <property type="entry name" value="Methylcrotonoyl-CoA carboxylase subunit beta"/>
    <property type="match status" value="1"/>
</dbReference>
<dbReference type="GO" id="GO:0032259">
    <property type="term" value="P:methylation"/>
    <property type="evidence" value="ECO:0007669"/>
    <property type="project" value="UniProtKB-KW"/>
</dbReference>
<dbReference type="Proteomes" id="UP001142055">
    <property type="component" value="Chromosome 1"/>
</dbReference>
<name>A0A9Q0MG90_BLOTA</name>
<dbReference type="AlphaFoldDB" id="A0A9Q0MG90"/>
<evidence type="ECO:0000256" key="6">
    <source>
        <dbReference type="ARBA" id="ARBA00031109"/>
    </source>
</evidence>
<feature type="domain" description="Adrift-type SAM-dependent 2'-O-MTase" evidence="15">
    <location>
        <begin position="96"/>
        <end position="246"/>
    </location>
</feature>
<dbReference type="PROSITE" id="PS50989">
    <property type="entry name" value="COA_CT_CTER"/>
    <property type="match status" value="1"/>
</dbReference>
<dbReference type="PANTHER" id="PTHR22855">
    <property type="entry name" value="ACETYL, PROPIONYL, PYRUVATE, AND GLUTACONYL CARBOXYLASE-RELATED"/>
    <property type="match status" value="1"/>
</dbReference>
<keyword evidence="17" id="KW-1185">Reference proteome</keyword>
<dbReference type="InterPro" id="IPR011762">
    <property type="entry name" value="COA_CT_N"/>
</dbReference>
<gene>
    <name evidence="16" type="ORF">RDWZM_003108</name>
</gene>
<evidence type="ECO:0000259" key="15">
    <source>
        <dbReference type="PROSITE" id="PS51614"/>
    </source>
</evidence>
<comment type="catalytic activity">
    <reaction evidence="10">
        <text>3-methylbut-2-enoyl-CoA + hydrogencarbonate + ATP = 3-methyl-(2E)-glutaconyl-CoA + ADP + phosphate + H(+)</text>
        <dbReference type="Rhea" id="RHEA:13589"/>
        <dbReference type="ChEBI" id="CHEBI:15378"/>
        <dbReference type="ChEBI" id="CHEBI:17544"/>
        <dbReference type="ChEBI" id="CHEBI:30616"/>
        <dbReference type="ChEBI" id="CHEBI:43474"/>
        <dbReference type="ChEBI" id="CHEBI:57344"/>
        <dbReference type="ChEBI" id="CHEBI:57346"/>
        <dbReference type="ChEBI" id="CHEBI:456216"/>
        <dbReference type="EC" id="6.4.1.4"/>
    </reaction>
</comment>
<keyword evidence="12" id="KW-0949">S-adenosyl-L-methionine</keyword>
<evidence type="ECO:0000259" key="13">
    <source>
        <dbReference type="PROSITE" id="PS50980"/>
    </source>
</evidence>
<evidence type="ECO:0000259" key="14">
    <source>
        <dbReference type="PROSITE" id="PS50989"/>
    </source>
</evidence>
<comment type="similarity">
    <text evidence="1">Belongs to the AccD/PCCB family.</text>
</comment>
<evidence type="ECO:0000256" key="1">
    <source>
        <dbReference type="ARBA" id="ARBA00006102"/>
    </source>
</evidence>
<evidence type="ECO:0000256" key="9">
    <source>
        <dbReference type="ARBA" id="ARBA00049477"/>
    </source>
</evidence>
<keyword evidence="12" id="KW-0489">Methyltransferase</keyword>
<organism evidence="16 17">
    <name type="scientific">Blomia tropicalis</name>
    <name type="common">Mite</name>
    <dbReference type="NCBI Taxonomy" id="40697"/>
    <lineage>
        <taxon>Eukaryota</taxon>
        <taxon>Metazoa</taxon>
        <taxon>Ecdysozoa</taxon>
        <taxon>Arthropoda</taxon>
        <taxon>Chelicerata</taxon>
        <taxon>Arachnida</taxon>
        <taxon>Acari</taxon>
        <taxon>Acariformes</taxon>
        <taxon>Sarcoptiformes</taxon>
        <taxon>Astigmata</taxon>
        <taxon>Glycyphagoidea</taxon>
        <taxon>Echimyopodidae</taxon>
        <taxon>Blomia</taxon>
    </lineage>
</organism>
<comment type="pathway">
    <text evidence="4">Amino-acid degradation; L-leucine degradation; (S)-3-hydroxy-3-methylglutaryl-CoA from 3-isovaleryl-CoA: step 2/3.</text>
</comment>
<dbReference type="FunFam" id="3.90.226.10:FF:000004">
    <property type="entry name" value="Methylcrotonoyl-CoA carboxylase beta chain"/>
    <property type="match status" value="1"/>
</dbReference>
<dbReference type="EMBL" id="JAPWDV010000001">
    <property type="protein sequence ID" value="KAJ6224563.1"/>
    <property type="molecule type" value="Genomic_DNA"/>
</dbReference>
<dbReference type="EC" id="6.4.1.4" evidence="5"/>
<dbReference type="PROSITE" id="PS51614">
    <property type="entry name" value="SAM_MT_ADRIFT"/>
    <property type="match status" value="1"/>
</dbReference>
<protein>
    <recommendedName>
        <fullName evidence="3">Cap-specific mRNA (nucleoside-2'-O-)-methyltransferase 2</fullName>
        <ecNumber evidence="2">2.1.1.296</ecNumber>
        <ecNumber evidence="5">6.4.1.4</ecNumber>
    </recommendedName>
    <alternativeName>
        <fullName evidence="8">3-methylcrotonyl-CoA carboxylase 2</fullName>
    </alternativeName>
    <alternativeName>
        <fullName evidence="6">3-methylcrotonyl-CoA carboxylase non-biotin-containing subunit</fullName>
    </alternativeName>
    <alternativeName>
        <fullName evidence="7">3-methylcrotonyl-CoA:carbon dioxide ligase subunit beta</fullName>
    </alternativeName>
    <alternativeName>
        <fullName evidence="11">Probable methylcrotonoyl-CoA carboxylase beta chain, mitochondrial</fullName>
    </alternativeName>
</protein>
<dbReference type="OMA" id="RIFGREC"/>
<comment type="catalytic activity">
    <reaction evidence="9">
        <text>a 5'-end (N(7)-methyl 5'-triphosphoguanosine)-(2'-O-methyl-ribonucleoside)-(ribonucleotide) in mRNA + S-adenosyl-L-methionine = a 5'-end (N(7)-methyl 5'-triphosphoguanosine)-(2'-O-methyl-ribonucleoside)-(2'-O-methyl-ribonucleotide) in mRNA + S-adenosyl-L-homocysteine + H(+)</text>
        <dbReference type="Rhea" id="RHEA:67024"/>
        <dbReference type="Rhea" id="RHEA-COMP:17169"/>
        <dbReference type="Rhea" id="RHEA-COMP:17170"/>
        <dbReference type="ChEBI" id="CHEBI:15378"/>
        <dbReference type="ChEBI" id="CHEBI:57856"/>
        <dbReference type="ChEBI" id="CHEBI:59789"/>
        <dbReference type="ChEBI" id="CHEBI:167612"/>
        <dbReference type="ChEBI" id="CHEBI:167614"/>
        <dbReference type="EC" id="2.1.1.296"/>
    </reaction>
</comment>
<accession>A0A9Q0MG90</accession>
<dbReference type="SUPFAM" id="SSF52096">
    <property type="entry name" value="ClpP/crotonase"/>
    <property type="match status" value="2"/>
</dbReference>
<keyword evidence="12" id="KW-0808">Transferase</keyword>
<dbReference type="GO" id="GO:0006552">
    <property type="term" value="P:L-leucine catabolic process"/>
    <property type="evidence" value="ECO:0007669"/>
    <property type="project" value="TreeGrafter"/>
</dbReference>
<reference evidence="16" key="1">
    <citation type="submission" date="2022-12" db="EMBL/GenBank/DDBJ databases">
        <title>Genome assemblies of Blomia tropicalis.</title>
        <authorList>
            <person name="Cui Y."/>
        </authorList>
    </citation>
    <scope>NUCLEOTIDE SEQUENCE</scope>
    <source>
        <tissue evidence="16">Adult mites</tissue>
    </source>
</reference>
<evidence type="ECO:0000313" key="17">
    <source>
        <dbReference type="Proteomes" id="UP001142055"/>
    </source>
</evidence>
<dbReference type="Pfam" id="PF01728">
    <property type="entry name" value="FtsJ"/>
    <property type="match status" value="1"/>
</dbReference>
<dbReference type="InterPro" id="IPR029045">
    <property type="entry name" value="ClpP/crotonase-like_dom_sf"/>
</dbReference>
<dbReference type="PROSITE" id="PS50980">
    <property type="entry name" value="COA_CT_NTER"/>
    <property type="match status" value="1"/>
</dbReference>
<feature type="binding site" evidence="12">
    <location>
        <position position="230"/>
    </location>
    <ligand>
        <name>S-adenosyl-L-methionine</name>
        <dbReference type="ChEBI" id="CHEBI:59789"/>
    </ligand>
</feature>
<dbReference type="InterPro" id="IPR045190">
    <property type="entry name" value="MCCB/AccD1-like"/>
</dbReference>
<evidence type="ECO:0000256" key="3">
    <source>
        <dbReference type="ARBA" id="ARBA00021134"/>
    </source>
</evidence>
<evidence type="ECO:0000256" key="11">
    <source>
        <dbReference type="ARBA" id="ARBA00069234"/>
    </source>
</evidence>
<evidence type="ECO:0000256" key="2">
    <source>
        <dbReference type="ARBA" id="ARBA00012770"/>
    </source>
</evidence>
<evidence type="ECO:0000256" key="10">
    <source>
        <dbReference type="ARBA" id="ARBA00052347"/>
    </source>
</evidence>
<evidence type="ECO:0000256" key="5">
    <source>
        <dbReference type="ARBA" id="ARBA00026116"/>
    </source>
</evidence>